<feature type="transmembrane region" description="Helical" evidence="1">
    <location>
        <begin position="58"/>
        <end position="78"/>
    </location>
</feature>
<dbReference type="CDD" id="cd01948">
    <property type="entry name" value="EAL"/>
    <property type="match status" value="1"/>
</dbReference>
<protein>
    <submittedName>
        <fullName evidence="3">EAL domain, c-di-GMP-specific phosphodiesterase class I (Or its enzymatically inactive variant)</fullName>
    </submittedName>
</protein>
<dbReference type="PROSITE" id="PS50883">
    <property type="entry name" value="EAL"/>
    <property type="match status" value="1"/>
</dbReference>
<keyword evidence="1" id="KW-0812">Transmembrane</keyword>
<dbReference type="SMART" id="SM00267">
    <property type="entry name" value="GGDEF"/>
    <property type="match status" value="1"/>
</dbReference>
<proteinExistence type="predicted"/>
<dbReference type="OrthoDB" id="9816034at2"/>
<feature type="transmembrane region" description="Helical" evidence="1">
    <location>
        <begin position="24"/>
        <end position="46"/>
    </location>
</feature>
<keyword evidence="4" id="KW-1185">Reference proteome</keyword>
<sequence>MGKRHHRQRPHRAAGRTSLSRFAAWQQGALAFTTWWLAALAVSALLPAMSANMPISPLWLANSLAYGTILAIGLKPVPYFAAAALSWNLARGDAPLDIVVGTGTFLLLMLFVAGFSRWLERHVERDQARRLLRVPIIAILSASLFTLLGVWQFASGLPAPELAIGLWLSEATSVLLFTPLARQWLLHGIRSWVPPSGESRSLRPLLAWCLLAIVVLVAIAEIPALPRAFSDWLLYLGLVLPILAVYLLPVGLPRLVVPLFVLAWTTVHLELFTDAKGVLDETAMLQGQMVLFTAALIGFLSIEAVHSYHRANRRLEQASRRDGLTGLYNDLGMTERLAHKATDERYALIGIQVPDIDDLATLTGLDEVHALERDIADTLRATVPVRQGLGARLQPGLFALLVPHGEARAELIEALRQAFQRSERGGSLANARLGLRMALVERVENADARHLTSILLMACTRAGQQENERFYRHHGAPDHLIEAHRETLRWAGRLRDALAGDTRNGGFELFVQPILDRQQPKLARAEVLLRWRQPNGELLGAGAFLPVAENFGLMPRVDAWVVSNALAEVSTHPGGERLTELAINLSGDSLASAGLVSALSQYLTQYGWPAERLCLEITESMVIHDVQVARENVRALHALGARLAIDDFGTGQASFAYLQDYPVQELKIDGRFIQHIATPGFDREVVRATCAIAEYLGARVVAEFVETPVQVEALYQLGVHCLQGFGIAHPIPLMAYLEGVQAGLTMVESAATRLQRAE</sequence>
<dbReference type="InterPro" id="IPR050706">
    <property type="entry name" value="Cyclic-di-GMP_PDE-like"/>
</dbReference>
<evidence type="ECO:0000259" key="2">
    <source>
        <dbReference type="PROSITE" id="PS50883"/>
    </source>
</evidence>
<name>A0A1G8MR16_9GAMM</name>
<dbReference type="InterPro" id="IPR001633">
    <property type="entry name" value="EAL_dom"/>
</dbReference>
<dbReference type="Proteomes" id="UP000198525">
    <property type="component" value="Unassembled WGS sequence"/>
</dbReference>
<organism evidence="3 4">
    <name type="scientific">Billgrantia gudaonensis</name>
    <dbReference type="NCBI Taxonomy" id="376427"/>
    <lineage>
        <taxon>Bacteria</taxon>
        <taxon>Pseudomonadati</taxon>
        <taxon>Pseudomonadota</taxon>
        <taxon>Gammaproteobacteria</taxon>
        <taxon>Oceanospirillales</taxon>
        <taxon>Halomonadaceae</taxon>
        <taxon>Billgrantia</taxon>
    </lineage>
</organism>
<dbReference type="InterPro" id="IPR000160">
    <property type="entry name" value="GGDEF_dom"/>
</dbReference>
<dbReference type="SUPFAM" id="SSF141868">
    <property type="entry name" value="EAL domain-like"/>
    <property type="match status" value="1"/>
</dbReference>
<evidence type="ECO:0000313" key="3">
    <source>
        <dbReference type="EMBL" id="SDI70265.1"/>
    </source>
</evidence>
<dbReference type="Gene3D" id="3.20.20.450">
    <property type="entry name" value="EAL domain"/>
    <property type="match status" value="1"/>
</dbReference>
<evidence type="ECO:0000256" key="1">
    <source>
        <dbReference type="SAM" id="Phobius"/>
    </source>
</evidence>
<feature type="domain" description="EAL" evidence="2">
    <location>
        <begin position="487"/>
        <end position="744"/>
    </location>
</feature>
<feature type="transmembrane region" description="Helical" evidence="1">
    <location>
        <begin position="98"/>
        <end position="119"/>
    </location>
</feature>
<dbReference type="SMART" id="SM00052">
    <property type="entry name" value="EAL"/>
    <property type="match status" value="1"/>
</dbReference>
<evidence type="ECO:0000313" key="4">
    <source>
        <dbReference type="Proteomes" id="UP000198525"/>
    </source>
</evidence>
<dbReference type="GO" id="GO:0071111">
    <property type="term" value="F:cyclic-guanylate-specific phosphodiesterase activity"/>
    <property type="evidence" value="ECO:0007669"/>
    <property type="project" value="InterPro"/>
</dbReference>
<dbReference type="STRING" id="376427.SAMN04487954_10184"/>
<dbReference type="Pfam" id="PF00563">
    <property type="entry name" value="EAL"/>
    <property type="match status" value="1"/>
</dbReference>
<feature type="transmembrane region" description="Helical" evidence="1">
    <location>
        <begin position="232"/>
        <end position="248"/>
    </location>
</feature>
<keyword evidence="1" id="KW-1133">Transmembrane helix</keyword>
<dbReference type="PANTHER" id="PTHR33121:SF23">
    <property type="entry name" value="CYCLIC DI-GMP PHOSPHODIESTERASE PDEB"/>
    <property type="match status" value="1"/>
</dbReference>
<feature type="transmembrane region" description="Helical" evidence="1">
    <location>
        <begin position="205"/>
        <end position="226"/>
    </location>
</feature>
<dbReference type="PANTHER" id="PTHR33121">
    <property type="entry name" value="CYCLIC DI-GMP PHOSPHODIESTERASE PDEF"/>
    <property type="match status" value="1"/>
</dbReference>
<dbReference type="EMBL" id="FNES01000001">
    <property type="protein sequence ID" value="SDI70265.1"/>
    <property type="molecule type" value="Genomic_DNA"/>
</dbReference>
<dbReference type="Gene3D" id="3.30.70.270">
    <property type="match status" value="1"/>
</dbReference>
<dbReference type="InterPro" id="IPR035919">
    <property type="entry name" value="EAL_sf"/>
</dbReference>
<keyword evidence="1" id="KW-0472">Membrane</keyword>
<dbReference type="AlphaFoldDB" id="A0A1G8MR16"/>
<accession>A0A1G8MR16</accession>
<gene>
    <name evidence="3" type="ORF">SAMN04487954_10184</name>
</gene>
<reference evidence="3 4" key="1">
    <citation type="submission" date="2016-10" db="EMBL/GenBank/DDBJ databases">
        <authorList>
            <person name="de Groot N.N."/>
        </authorList>
    </citation>
    <scope>NUCLEOTIDE SEQUENCE [LARGE SCALE GENOMIC DNA]</scope>
    <source>
        <strain evidence="3 4">CGMCC 1.6133</strain>
    </source>
</reference>
<feature type="transmembrane region" description="Helical" evidence="1">
    <location>
        <begin position="131"/>
        <end position="154"/>
    </location>
</feature>
<dbReference type="InterPro" id="IPR043128">
    <property type="entry name" value="Rev_trsase/Diguanyl_cyclase"/>
</dbReference>